<reference evidence="3" key="1">
    <citation type="journal article" date="2021" name="Sci. Rep.">
        <title>Diploid genomic architecture of Nitzschia inconspicua, an elite biomass production diatom.</title>
        <authorList>
            <person name="Oliver A."/>
            <person name="Podell S."/>
            <person name="Pinowska A."/>
            <person name="Traller J.C."/>
            <person name="Smith S.R."/>
            <person name="McClure R."/>
            <person name="Beliaev A."/>
            <person name="Bohutskyi P."/>
            <person name="Hill E.A."/>
            <person name="Rabines A."/>
            <person name="Zheng H."/>
            <person name="Allen L.Z."/>
            <person name="Kuo A."/>
            <person name="Grigoriev I.V."/>
            <person name="Allen A.E."/>
            <person name="Hazlebeck D."/>
            <person name="Allen E.E."/>
        </authorList>
    </citation>
    <scope>NUCLEOTIDE SEQUENCE</scope>
    <source>
        <strain evidence="3">Hildebrandi</strain>
    </source>
</reference>
<feature type="compositionally biased region" description="Basic and acidic residues" evidence="2">
    <location>
        <begin position="634"/>
        <end position="644"/>
    </location>
</feature>
<feature type="region of interest" description="Disordered" evidence="2">
    <location>
        <begin position="497"/>
        <end position="526"/>
    </location>
</feature>
<dbReference type="Proteomes" id="UP000693970">
    <property type="component" value="Unassembled WGS sequence"/>
</dbReference>
<feature type="compositionally biased region" description="Polar residues" evidence="2">
    <location>
        <begin position="57"/>
        <end position="67"/>
    </location>
</feature>
<feature type="coiled-coil region" evidence="1">
    <location>
        <begin position="393"/>
        <end position="473"/>
    </location>
</feature>
<feature type="compositionally biased region" description="Low complexity" evidence="2">
    <location>
        <begin position="275"/>
        <end position="286"/>
    </location>
</feature>
<feature type="region of interest" description="Disordered" evidence="2">
    <location>
        <begin position="271"/>
        <end position="362"/>
    </location>
</feature>
<evidence type="ECO:0000313" key="3">
    <source>
        <dbReference type="EMBL" id="KAG7358998.1"/>
    </source>
</evidence>
<name>A0A9K3LCG5_9STRA</name>
<accession>A0A9K3LCG5</accession>
<keyword evidence="1" id="KW-0175">Coiled coil</keyword>
<evidence type="ECO:0000256" key="1">
    <source>
        <dbReference type="SAM" id="Coils"/>
    </source>
</evidence>
<sequence>MVQILADMDVGGVASSCHRPHMKTPPGRRPDMDISEHDDSLASPSRNPVFAIKTIIINKQPSENSGEITDETSRTTRTEEEDEETQGDEAAMIDDSPRQNSVKSLNNQVSKRNSNGFTKSHSIDCEDDLNNDACSTQSPFSVPTVDLFPVDSNHSILTNDESVTSRNYSKRSNNSMALSPSASHHTGRNTSVPTAAVTLHAEKNNIFARRTPKTPSDRPMERTNSFIQRRNKRLEEIKQRVMSKKQQRISEEKSLLEQYILAEKSTASCLFPRKTPLSPNTSSPTPRRCLSADRGRKEHKSVTVRHSSPQSTRSESKKSSKKIVVNSRSSRRSSRSDRKERSLSPENESPSSPIVSTPTHSPKRLPISVAIHQSPGSQGSSQYRNHRQLQGNFDHLEEELTAANLIISQQQERIKSLQESNEELKKQYDEAQKNHEVQLQDSLHALYQLQKKQEKTEQDLQLALKKIDSLNELHSAVAKIQQLTGLQLLNIAPTSDDVSIRSDGTKSAVSAKSAPQLGAAPSTRKSMRDVLPLVEERPLNYISDASDSTHSELLNDLMNDSGDYVRVDERIETPTDAFQNPARTYRRYSGSHIPEKTDANSGKKRVKSPSSPRSYAPVVPSRQDQSQASYLDSALHRKVSESSPRRYSLQY</sequence>
<feature type="compositionally biased region" description="Polar residues" evidence="2">
    <location>
        <begin position="98"/>
        <end position="118"/>
    </location>
</feature>
<dbReference type="AlphaFoldDB" id="A0A9K3LCG5"/>
<proteinExistence type="predicted"/>
<gene>
    <name evidence="3" type="ORF">IV203_015587</name>
</gene>
<protein>
    <submittedName>
        <fullName evidence="3">Uncharacterized protein</fullName>
    </submittedName>
</protein>
<feature type="region of interest" description="Disordered" evidence="2">
    <location>
        <begin position="585"/>
        <end position="651"/>
    </location>
</feature>
<feature type="region of interest" description="Disordered" evidence="2">
    <location>
        <begin position="1"/>
        <end position="118"/>
    </location>
</feature>
<organism evidence="3 4">
    <name type="scientific">Nitzschia inconspicua</name>
    <dbReference type="NCBI Taxonomy" id="303405"/>
    <lineage>
        <taxon>Eukaryota</taxon>
        <taxon>Sar</taxon>
        <taxon>Stramenopiles</taxon>
        <taxon>Ochrophyta</taxon>
        <taxon>Bacillariophyta</taxon>
        <taxon>Bacillariophyceae</taxon>
        <taxon>Bacillariophycidae</taxon>
        <taxon>Bacillariales</taxon>
        <taxon>Bacillariaceae</taxon>
        <taxon>Nitzschia</taxon>
    </lineage>
</organism>
<keyword evidence="4" id="KW-1185">Reference proteome</keyword>
<evidence type="ECO:0000313" key="4">
    <source>
        <dbReference type="Proteomes" id="UP000693970"/>
    </source>
</evidence>
<reference evidence="3" key="2">
    <citation type="submission" date="2021-04" db="EMBL/GenBank/DDBJ databases">
        <authorList>
            <person name="Podell S."/>
        </authorList>
    </citation>
    <scope>NUCLEOTIDE SEQUENCE</scope>
    <source>
        <strain evidence="3">Hildebrandi</strain>
    </source>
</reference>
<dbReference type="EMBL" id="JAGRRH010000014">
    <property type="protein sequence ID" value="KAG7358998.1"/>
    <property type="molecule type" value="Genomic_DNA"/>
</dbReference>
<feature type="compositionally biased region" description="Basic and acidic residues" evidence="2">
    <location>
        <begin position="334"/>
        <end position="343"/>
    </location>
</feature>
<feature type="compositionally biased region" description="Low complexity" evidence="2">
    <location>
        <begin position="344"/>
        <end position="356"/>
    </location>
</feature>
<feature type="region of interest" description="Disordered" evidence="2">
    <location>
        <begin position="158"/>
        <end position="190"/>
    </location>
</feature>
<feature type="compositionally biased region" description="Basic and acidic residues" evidence="2">
    <location>
        <begin position="28"/>
        <end position="40"/>
    </location>
</feature>
<feature type="region of interest" description="Disordered" evidence="2">
    <location>
        <begin position="210"/>
        <end position="231"/>
    </location>
</feature>
<evidence type="ECO:0000256" key="2">
    <source>
        <dbReference type="SAM" id="MobiDB-lite"/>
    </source>
</evidence>
<comment type="caution">
    <text evidence="3">The sequence shown here is derived from an EMBL/GenBank/DDBJ whole genome shotgun (WGS) entry which is preliminary data.</text>
</comment>